<dbReference type="EMBL" id="BLAL01000004">
    <property type="protein sequence ID" value="GES72838.1"/>
    <property type="molecule type" value="Genomic_DNA"/>
</dbReference>
<gene>
    <name evidence="1" type="ORF">RCL2_000038400</name>
</gene>
<dbReference type="Proteomes" id="UP000615446">
    <property type="component" value="Unassembled WGS sequence"/>
</dbReference>
<dbReference type="OrthoDB" id="2373318at2759"/>
<dbReference type="AlphaFoldDB" id="A0A8H3KRL1"/>
<proteinExistence type="predicted"/>
<reference evidence="1" key="1">
    <citation type="submission" date="2019-10" db="EMBL/GenBank/DDBJ databases">
        <title>Conservation and host-specific expression of non-tandemly repeated heterogenous ribosome RNA gene in arbuscular mycorrhizal fungi.</title>
        <authorList>
            <person name="Maeda T."/>
            <person name="Kobayashi Y."/>
            <person name="Nakagawa T."/>
            <person name="Ezawa T."/>
            <person name="Yamaguchi K."/>
            <person name="Bino T."/>
            <person name="Nishimoto Y."/>
            <person name="Shigenobu S."/>
            <person name="Kawaguchi M."/>
        </authorList>
    </citation>
    <scope>NUCLEOTIDE SEQUENCE</scope>
    <source>
        <strain evidence="1">HR1</strain>
    </source>
</reference>
<sequence length="724" mass="84333">MQDIEYVTSTVNSAFENMNEKYYRDDASFKFYILSSNGFEVYAVNIYKDDKNKDGYVKLDADVSLYLLEVLQLRDHFCSIKRVEDIVQKLHGKEMEFEEPFSTYFQDELDNKNKSWSSIITIIPTIADPLSKTLHKDLTGTMLLSFTNGYNNNLYWTENKYDSLKALAKTLNFFNEMIPLQLFGMVKTGGLRIGKSRFLDKVEGLIKKKAEESRNNDFINMIAININYGNSTVFDVIDKKIQAQASLAIRILFECFQPQHVNFPQIIYEDFIIQNNATFNTQLVLVLGIDEFNKLHIQNKDFCRKLIHAIGRAMCGSPTHIFFVPILAGTIEGPLNEYILGSTHELLPLPLHLLEDADSIRIAVCNVNIKKIMRLVKSRIIHKYRLALNSRWLTISLAKAILGFPVKKDDVIILDKMSITYQEFSSMGVVNLVQMEQIEYLIRMPYVWVCAIVKSFSDLRMIYWKYMLKYDEPMNWKIFEDFNTKFWALRLSLFRLIEYEKINLKTLFKVPETYKNNQVKYADMTEIRNGYVDLDLLKNDNIKSYIGCLFLNMPGALWNAFGFLNKSSESASKICIAQRSKSTTTSEVAINQDLLDKVHKKVTEAMNVEKKDWVLLFLTNADKKNNLSIDDKPNSALVSRENFQKFYGYTYASRAQFASINKTIYFNNAPAESLIIFGFNEDERINIRRKRKERPFNNLDDIKKRLNIDDERFKKLRLDRISFI</sequence>
<evidence type="ECO:0008006" key="3">
    <source>
        <dbReference type="Google" id="ProtNLM"/>
    </source>
</evidence>
<name>A0A8H3KRL1_9GLOM</name>
<comment type="caution">
    <text evidence="1">The sequence shown here is derived from an EMBL/GenBank/DDBJ whole genome shotgun (WGS) entry which is preliminary data.</text>
</comment>
<evidence type="ECO:0000313" key="1">
    <source>
        <dbReference type="EMBL" id="GES72838.1"/>
    </source>
</evidence>
<evidence type="ECO:0000313" key="2">
    <source>
        <dbReference type="Proteomes" id="UP000615446"/>
    </source>
</evidence>
<protein>
    <recommendedName>
        <fullName evidence="3">Crinkler effector protein N-terminal domain-containing protein</fullName>
    </recommendedName>
</protein>
<accession>A0A8H3KRL1</accession>
<organism evidence="1 2">
    <name type="scientific">Rhizophagus clarus</name>
    <dbReference type="NCBI Taxonomy" id="94130"/>
    <lineage>
        <taxon>Eukaryota</taxon>
        <taxon>Fungi</taxon>
        <taxon>Fungi incertae sedis</taxon>
        <taxon>Mucoromycota</taxon>
        <taxon>Glomeromycotina</taxon>
        <taxon>Glomeromycetes</taxon>
        <taxon>Glomerales</taxon>
        <taxon>Glomeraceae</taxon>
        <taxon>Rhizophagus</taxon>
    </lineage>
</organism>